<evidence type="ECO:0000259" key="4">
    <source>
        <dbReference type="PROSITE" id="PS51322"/>
    </source>
</evidence>
<dbReference type="GO" id="GO:0015031">
    <property type="term" value="P:protein transport"/>
    <property type="evidence" value="ECO:0007669"/>
    <property type="project" value="InterPro"/>
</dbReference>
<evidence type="ECO:0000313" key="6">
    <source>
        <dbReference type="Proteomes" id="UP000054251"/>
    </source>
</evidence>
<dbReference type="SUPFAM" id="SSF54495">
    <property type="entry name" value="UBC-like"/>
    <property type="match status" value="1"/>
</dbReference>
<dbReference type="GO" id="GO:0043130">
    <property type="term" value="F:ubiquitin binding"/>
    <property type="evidence" value="ECO:0007669"/>
    <property type="project" value="TreeGrafter"/>
</dbReference>
<evidence type="ECO:0000256" key="2">
    <source>
        <dbReference type="ARBA" id="ARBA00023054"/>
    </source>
</evidence>
<gene>
    <name evidence="5" type="ORF">AC631_02441</name>
</gene>
<name>A0A0V1Q035_9ASCO</name>
<dbReference type="Gene3D" id="3.10.110.10">
    <property type="entry name" value="Ubiquitin Conjugating Enzyme"/>
    <property type="match status" value="1"/>
</dbReference>
<dbReference type="PANTHER" id="PTHR23306:SF3">
    <property type="entry name" value="TUMOR SUPPRESSOR PROTEIN 101"/>
    <property type="match status" value="1"/>
</dbReference>
<dbReference type="RefSeq" id="XP_015467935.1">
    <property type="nucleotide sequence ID" value="XM_015611271.1"/>
</dbReference>
<protein>
    <recommendedName>
        <fullName evidence="4">UEV domain-containing protein</fullName>
    </recommendedName>
</protein>
<feature type="domain" description="UEV" evidence="4">
    <location>
        <begin position="7"/>
        <end position="168"/>
    </location>
</feature>
<proteinExistence type="inferred from homology"/>
<dbReference type="CDD" id="cd11685">
    <property type="entry name" value="UEV_TSG101-like"/>
    <property type="match status" value="1"/>
</dbReference>
<dbReference type="GO" id="GO:0000813">
    <property type="term" value="C:ESCRT I complex"/>
    <property type="evidence" value="ECO:0007669"/>
    <property type="project" value="TreeGrafter"/>
</dbReference>
<comment type="caution">
    <text evidence="5">The sequence shown here is derived from an EMBL/GenBank/DDBJ whole genome shotgun (WGS) entry which is preliminary data.</text>
</comment>
<dbReference type="OrthoDB" id="306304at2759"/>
<dbReference type="InterPro" id="IPR052070">
    <property type="entry name" value="ESCRT-I_UEV_domain"/>
</dbReference>
<dbReference type="Proteomes" id="UP000054251">
    <property type="component" value="Unassembled WGS sequence"/>
</dbReference>
<dbReference type="InterPro" id="IPR016135">
    <property type="entry name" value="UBQ-conjugating_enzyme/RWD"/>
</dbReference>
<evidence type="ECO:0000256" key="1">
    <source>
        <dbReference type="ARBA" id="ARBA00009594"/>
    </source>
</evidence>
<evidence type="ECO:0000313" key="5">
    <source>
        <dbReference type="EMBL" id="KSA01833.1"/>
    </source>
</evidence>
<dbReference type="PROSITE" id="PS51322">
    <property type="entry name" value="UEV"/>
    <property type="match status" value="1"/>
</dbReference>
<dbReference type="InterPro" id="IPR008883">
    <property type="entry name" value="UEV_N"/>
</dbReference>
<dbReference type="Pfam" id="PF05743">
    <property type="entry name" value="UEV"/>
    <property type="match status" value="1"/>
</dbReference>
<sequence>MTELPSAVANWLYNVIQPQYTNKQFTYTHVYQFLQVYLNKGFKIRTSVYTSGNTGHSNLLINLFGSIEVGQNLNVPVTIWIPLNYPYHASGHSSDDIGVPIVYITPDNSKNWFIKPGNNVDTQGKFYHPYLSSWFREYNNQPSQYNLLRLVSTLHTSFLKDVPIFHQEPLRYMSPVHTGPDNHKIPEKPAKIPINSLPVPLSHNSLEEPNASRQNTGPSLPPIPLKYQSPLPLPNERNAADAQRDREIRVPIENEKRNTHQSNLLSQERNYRVNPDKTIQPHRYQTRPQEINTVDLMDNDDISVTQSVTNQTYHEALEVLSRNINENLVETSKDNINSLLPDVNTNSKKIDALYQQLSHHNQQACANGENLENHISYLTNQVSSLASLNNELIQLDGLNSQQRNTVSINSKSNFELDNLVVPDLALVNQLYDVASEIKATKDSISLISGNFQSESEIINDSRMDVCVKAVRGLGRELFWLEVMKREIAVNSMGLSS</sequence>
<dbReference type="PANTHER" id="PTHR23306">
    <property type="entry name" value="TUMOR SUSCEPTIBILITY GENE 101 PROTEIN-RELATED"/>
    <property type="match status" value="1"/>
</dbReference>
<reference evidence="5 6" key="1">
    <citation type="submission" date="2015-11" db="EMBL/GenBank/DDBJ databases">
        <title>The genome of Debaryomyces fabryi.</title>
        <authorList>
            <person name="Tafer H."/>
            <person name="Lopandic K."/>
        </authorList>
    </citation>
    <scope>NUCLEOTIDE SEQUENCE [LARGE SCALE GENOMIC DNA]</scope>
    <source>
        <strain evidence="5 6">CBS 789</strain>
    </source>
</reference>
<dbReference type="AlphaFoldDB" id="A0A0V1Q035"/>
<evidence type="ECO:0000256" key="3">
    <source>
        <dbReference type="SAM" id="MobiDB-lite"/>
    </source>
</evidence>
<accession>A0A0V1Q035</accession>
<dbReference type="GeneID" id="26839450"/>
<keyword evidence="6" id="KW-1185">Reference proteome</keyword>
<dbReference type="InterPro" id="IPR017916">
    <property type="entry name" value="SB_dom"/>
</dbReference>
<dbReference type="EMBL" id="LMYN01000042">
    <property type="protein sequence ID" value="KSA01833.1"/>
    <property type="molecule type" value="Genomic_DNA"/>
</dbReference>
<keyword evidence="2" id="KW-0175">Coiled coil</keyword>
<feature type="region of interest" description="Disordered" evidence="3">
    <location>
        <begin position="197"/>
        <end position="244"/>
    </location>
</feature>
<organism evidence="5 6">
    <name type="scientific">Debaryomyces fabryi</name>
    <dbReference type="NCBI Taxonomy" id="58627"/>
    <lineage>
        <taxon>Eukaryota</taxon>
        <taxon>Fungi</taxon>
        <taxon>Dikarya</taxon>
        <taxon>Ascomycota</taxon>
        <taxon>Saccharomycotina</taxon>
        <taxon>Pichiomycetes</taxon>
        <taxon>Debaryomycetaceae</taxon>
        <taxon>Debaryomyces</taxon>
    </lineage>
</organism>
<dbReference type="Pfam" id="PF09454">
    <property type="entry name" value="Vps23_core"/>
    <property type="match status" value="1"/>
</dbReference>
<comment type="similarity">
    <text evidence="1">Belongs to the ubiquitin-conjugating enzyme family. UEV subfamily.</text>
</comment>